<dbReference type="EMBL" id="SNRY01007216">
    <property type="protein sequence ID" value="KAA6310865.1"/>
    <property type="molecule type" value="Genomic_DNA"/>
</dbReference>
<reference evidence="1" key="1">
    <citation type="submission" date="2019-03" db="EMBL/GenBank/DDBJ databases">
        <title>Single cell metagenomics reveals metabolic interactions within the superorganism composed of flagellate Streblomastix strix and complex community of Bacteroidetes bacteria on its surface.</title>
        <authorList>
            <person name="Treitli S.C."/>
            <person name="Kolisko M."/>
            <person name="Husnik F."/>
            <person name="Keeling P."/>
            <person name="Hampl V."/>
        </authorList>
    </citation>
    <scope>NUCLEOTIDE SEQUENCE</scope>
    <source>
        <strain evidence="1">STM</strain>
    </source>
</reference>
<dbReference type="InterPro" id="IPR025631">
    <property type="entry name" value="Porin_10"/>
</dbReference>
<feature type="non-terminal residue" evidence="1">
    <location>
        <position position="187"/>
    </location>
</feature>
<sequence length="187" mass="21465">MRKILLILYLILAGLPDMQAQTRPVRQNTLPQPNYDDMQMDPSMMPPQDADSTRVEVEGLQPKLYRMWNVDDKLGNIIPIPIDTVFHNFQNTNLVEGMTGHYNYLGNLGSARYSRFFFDRPEASANIFMDPFSSFIVPTNRFKFTNSNVPYTNLSYYRAGGKLDGEELFKAYFSVNANKRLAVGFNI</sequence>
<accession>A0A5J4PN66</accession>
<dbReference type="AlphaFoldDB" id="A0A5J4PN66"/>
<proteinExistence type="predicted"/>
<dbReference type="Pfam" id="PF14121">
    <property type="entry name" value="Porin_10"/>
    <property type="match status" value="1"/>
</dbReference>
<evidence type="ECO:0000313" key="1">
    <source>
        <dbReference type="EMBL" id="KAA6310865.1"/>
    </source>
</evidence>
<comment type="caution">
    <text evidence="1">The sequence shown here is derived from an EMBL/GenBank/DDBJ whole genome shotgun (WGS) entry which is preliminary data.</text>
</comment>
<organism evidence="1">
    <name type="scientific">termite gut metagenome</name>
    <dbReference type="NCBI Taxonomy" id="433724"/>
    <lineage>
        <taxon>unclassified sequences</taxon>
        <taxon>metagenomes</taxon>
        <taxon>organismal metagenomes</taxon>
    </lineage>
</organism>
<protein>
    <submittedName>
        <fullName evidence="1">Uncharacterized protein</fullName>
    </submittedName>
</protein>
<name>A0A5J4PN66_9ZZZZ</name>
<gene>
    <name evidence="1" type="ORF">EZS27_037909</name>
</gene>